<accession>A0A7S1FK41</accession>
<proteinExistence type="predicted"/>
<evidence type="ECO:0000313" key="2">
    <source>
        <dbReference type="EMBL" id="CAD8871158.1"/>
    </source>
</evidence>
<dbReference type="EMBL" id="HBFQ01064208">
    <property type="protein sequence ID" value="CAD8871158.1"/>
    <property type="molecule type" value="Transcribed_RNA"/>
</dbReference>
<feature type="region of interest" description="Disordered" evidence="1">
    <location>
        <begin position="148"/>
        <end position="179"/>
    </location>
</feature>
<evidence type="ECO:0000256" key="1">
    <source>
        <dbReference type="SAM" id="MobiDB-lite"/>
    </source>
</evidence>
<dbReference type="AlphaFoldDB" id="A0A7S1FK41"/>
<feature type="region of interest" description="Disordered" evidence="1">
    <location>
        <begin position="54"/>
        <end position="87"/>
    </location>
</feature>
<organism evidence="2">
    <name type="scientific">Noctiluca scintillans</name>
    <name type="common">Sea sparkle</name>
    <name type="synonym">Red tide dinoflagellate</name>
    <dbReference type="NCBI Taxonomy" id="2966"/>
    <lineage>
        <taxon>Eukaryota</taxon>
        <taxon>Sar</taxon>
        <taxon>Alveolata</taxon>
        <taxon>Dinophyceae</taxon>
        <taxon>Noctilucales</taxon>
        <taxon>Noctilucaceae</taxon>
        <taxon>Noctiluca</taxon>
    </lineage>
</organism>
<protein>
    <submittedName>
        <fullName evidence="2">Uncharacterized protein</fullName>
    </submittedName>
</protein>
<name>A0A7S1FK41_NOCSC</name>
<feature type="compositionally biased region" description="Polar residues" evidence="1">
    <location>
        <begin position="148"/>
        <end position="163"/>
    </location>
</feature>
<sequence>MSVQKSQRVCLPGEAIHATSAPLSFPSPVSTPLYTPQNVATTAWRRQVCPERPGKARASFGASSPGLSEATPTSLKTPTTNWPTPCSEYTRRSPQFFGKTCGSTGPLTRQISADVAQAAMASPRTAFGMYFDSRPAAAVLMFPLSNISQAPHQPATPKSSSGGNLDPHDGVQPSFLGGA</sequence>
<reference evidence="2" key="1">
    <citation type="submission" date="2021-01" db="EMBL/GenBank/DDBJ databases">
        <authorList>
            <person name="Corre E."/>
            <person name="Pelletier E."/>
            <person name="Niang G."/>
            <person name="Scheremetjew M."/>
            <person name="Finn R."/>
            <person name="Kale V."/>
            <person name="Holt S."/>
            <person name="Cochrane G."/>
            <person name="Meng A."/>
            <person name="Brown T."/>
            <person name="Cohen L."/>
        </authorList>
    </citation>
    <scope>NUCLEOTIDE SEQUENCE</scope>
</reference>
<feature type="compositionally biased region" description="Polar residues" evidence="1">
    <location>
        <begin position="61"/>
        <end position="84"/>
    </location>
</feature>
<gene>
    <name evidence="2" type="ORF">NSCI0253_LOCUS45515</name>
</gene>